<dbReference type="AlphaFoldDB" id="A0A0A8ZIM8"/>
<name>A0A0A8ZIM8_ARUDO</name>
<sequence length="63" mass="6739">MCEYDRLTPLVLRRSRRGLCLLLCCHPQDTPAQAQGLPAPLALLRVPDQLLGACVCDGGSGCC</sequence>
<accession>A0A0A8ZIM8</accession>
<protein>
    <submittedName>
        <fullName evidence="1">Uncharacterized protein</fullName>
    </submittedName>
</protein>
<evidence type="ECO:0000313" key="1">
    <source>
        <dbReference type="EMBL" id="JAD34722.1"/>
    </source>
</evidence>
<reference evidence="1" key="2">
    <citation type="journal article" date="2015" name="Data Brief">
        <title>Shoot transcriptome of the giant reed, Arundo donax.</title>
        <authorList>
            <person name="Barrero R.A."/>
            <person name="Guerrero F.D."/>
            <person name="Moolhuijzen P."/>
            <person name="Goolsby J.A."/>
            <person name="Tidwell J."/>
            <person name="Bellgard S.E."/>
            <person name="Bellgard M.I."/>
        </authorList>
    </citation>
    <scope>NUCLEOTIDE SEQUENCE</scope>
    <source>
        <tissue evidence="1">Shoot tissue taken approximately 20 cm above the soil surface</tissue>
    </source>
</reference>
<dbReference type="EMBL" id="GBRH01263173">
    <property type="protein sequence ID" value="JAD34722.1"/>
    <property type="molecule type" value="Transcribed_RNA"/>
</dbReference>
<reference evidence="1" key="1">
    <citation type="submission" date="2014-09" db="EMBL/GenBank/DDBJ databases">
        <authorList>
            <person name="Magalhaes I.L.F."/>
            <person name="Oliveira U."/>
            <person name="Santos F.R."/>
            <person name="Vidigal T.H.D.A."/>
            <person name="Brescovit A.D."/>
            <person name="Santos A.J."/>
        </authorList>
    </citation>
    <scope>NUCLEOTIDE SEQUENCE</scope>
    <source>
        <tissue evidence="1">Shoot tissue taken approximately 20 cm above the soil surface</tissue>
    </source>
</reference>
<organism evidence="1">
    <name type="scientific">Arundo donax</name>
    <name type="common">Giant reed</name>
    <name type="synonym">Donax arundinaceus</name>
    <dbReference type="NCBI Taxonomy" id="35708"/>
    <lineage>
        <taxon>Eukaryota</taxon>
        <taxon>Viridiplantae</taxon>
        <taxon>Streptophyta</taxon>
        <taxon>Embryophyta</taxon>
        <taxon>Tracheophyta</taxon>
        <taxon>Spermatophyta</taxon>
        <taxon>Magnoliopsida</taxon>
        <taxon>Liliopsida</taxon>
        <taxon>Poales</taxon>
        <taxon>Poaceae</taxon>
        <taxon>PACMAD clade</taxon>
        <taxon>Arundinoideae</taxon>
        <taxon>Arundineae</taxon>
        <taxon>Arundo</taxon>
    </lineage>
</organism>
<proteinExistence type="predicted"/>